<dbReference type="Gene3D" id="3.30.565.60">
    <property type="match status" value="1"/>
</dbReference>
<protein>
    <submittedName>
        <fullName evidence="1">Putative ATP-dependent DNA helicase recG C-terminal</fullName>
    </submittedName>
</protein>
<sequence length="194" mass="22441">MALMKRKVSNTAVVHRDYSIYTEGTPIQLLLYRNRIEIHSPGNLYGRMTVDQLGVARPDLRNPALATMTESLTRAENRYSGIPTMRREMKLHGLPEPVFENRRNEFVVTFFNAQVAEQREETKDTEPESGTASLLEFCRIPRTRAEIKDFMNIGTFSYIYSRYIATLVESGQMKLTLPDKLRSRKQQYQTVKGK</sequence>
<organism evidence="1 2">
    <name type="scientific">Selenomonas ruminantium</name>
    <dbReference type="NCBI Taxonomy" id="971"/>
    <lineage>
        <taxon>Bacteria</taxon>
        <taxon>Bacillati</taxon>
        <taxon>Bacillota</taxon>
        <taxon>Negativicutes</taxon>
        <taxon>Selenomonadales</taxon>
        <taxon>Selenomonadaceae</taxon>
        <taxon>Selenomonas</taxon>
    </lineage>
</organism>
<reference evidence="1 2" key="1">
    <citation type="submission" date="2016-10" db="EMBL/GenBank/DDBJ databases">
        <authorList>
            <person name="de Groot N.N."/>
        </authorList>
    </citation>
    <scope>NUCLEOTIDE SEQUENCE [LARGE SCALE GENOMIC DNA]</scope>
    <source>
        <strain evidence="1 2">Z108</strain>
    </source>
</reference>
<name>A0A1I3HDH3_SELRU</name>
<dbReference type="AlphaFoldDB" id="A0A1I3HDH3"/>
<dbReference type="EMBL" id="FOQK01000029">
    <property type="protein sequence ID" value="SFI33785.1"/>
    <property type="molecule type" value="Genomic_DNA"/>
</dbReference>
<evidence type="ECO:0000313" key="1">
    <source>
        <dbReference type="EMBL" id="SFI33785.1"/>
    </source>
</evidence>
<dbReference type="InterPro" id="IPR038475">
    <property type="entry name" value="RecG_C_sf"/>
</dbReference>
<keyword evidence="1" id="KW-0547">Nucleotide-binding</keyword>
<dbReference type="Proteomes" id="UP000183639">
    <property type="component" value="Unassembled WGS sequence"/>
</dbReference>
<gene>
    <name evidence="1" type="ORF">SAMN04487861_12934</name>
</gene>
<proteinExistence type="predicted"/>
<dbReference type="GO" id="GO:0004386">
    <property type="term" value="F:helicase activity"/>
    <property type="evidence" value="ECO:0007669"/>
    <property type="project" value="UniProtKB-KW"/>
</dbReference>
<keyword evidence="1" id="KW-0067">ATP-binding</keyword>
<evidence type="ECO:0000313" key="2">
    <source>
        <dbReference type="Proteomes" id="UP000183639"/>
    </source>
</evidence>
<keyword evidence="1" id="KW-0347">Helicase</keyword>
<accession>A0A1I3HDH3</accession>
<dbReference type="PANTHER" id="PTHR30595">
    <property type="entry name" value="GLPR-RELATED TRANSCRIPTIONAL REPRESSOR"/>
    <property type="match status" value="1"/>
</dbReference>
<dbReference type="PANTHER" id="PTHR30595:SF6">
    <property type="entry name" value="SCHLAFEN ALBA-2 DOMAIN-CONTAINING PROTEIN"/>
    <property type="match status" value="1"/>
</dbReference>
<keyword evidence="1" id="KW-0378">Hydrolase</keyword>
<dbReference type="Pfam" id="PF13749">
    <property type="entry name" value="HATPase_c_4"/>
    <property type="match status" value="1"/>
</dbReference>